<dbReference type="Pfam" id="PF00196">
    <property type="entry name" value="GerE"/>
    <property type="match status" value="1"/>
</dbReference>
<dbReference type="InterPro" id="IPR000792">
    <property type="entry name" value="Tscrpt_reg_LuxR_C"/>
</dbReference>
<dbReference type="PANTHER" id="PTHR44688">
    <property type="entry name" value="DNA-BINDING TRANSCRIPTIONAL ACTIVATOR DEVR_DOSR"/>
    <property type="match status" value="1"/>
</dbReference>
<accession>A0A936Z523</accession>
<feature type="compositionally biased region" description="Pro residues" evidence="4">
    <location>
        <begin position="832"/>
        <end position="846"/>
    </location>
</feature>
<dbReference type="GO" id="GO:0006355">
    <property type="term" value="P:regulation of DNA-templated transcription"/>
    <property type="evidence" value="ECO:0007669"/>
    <property type="project" value="InterPro"/>
</dbReference>
<reference evidence="6 7" key="1">
    <citation type="journal article" date="2017" name="Int. J. Syst. Evol. Microbiol.">
        <title>Ramlibacter monticola sp. nov., isolated from forest soil.</title>
        <authorList>
            <person name="Chaudhary D.K."/>
            <person name="Kim J."/>
        </authorList>
    </citation>
    <scope>NUCLEOTIDE SEQUENCE [LARGE SCALE GENOMIC DNA]</scope>
    <source>
        <strain evidence="6 7">KACC 19175</strain>
    </source>
</reference>
<protein>
    <recommendedName>
        <fullName evidence="5">HTH luxR-type domain-containing protein</fullName>
    </recommendedName>
</protein>
<dbReference type="InterPro" id="IPR059106">
    <property type="entry name" value="WHD_MalT"/>
</dbReference>
<evidence type="ECO:0000256" key="1">
    <source>
        <dbReference type="ARBA" id="ARBA00023015"/>
    </source>
</evidence>
<feature type="domain" description="HTH luxR-type" evidence="5">
    <location>
        <begin position="852"/>
        <end position="917"/>
    </location>
</feature>
<dbReference type="Proteomes" id="UP000599109">
    <property type="component" value="Unassembled WGS sequence"/>
</dbReference>
<dbReference type="PANTHER" id="PTHR44688:SF16">
    <property type="entry name" value="DNA-BINDING TRANSCRIPTIONAL ACTIVATOR DEVR_DOSR"/>
    <property type="match status" value="1"/>
</dbReference>
<proteinExistence type="predicted"/>
<evidence type="ECO:0000256" key="3">
    <source>
        <dbReference type="ARBA" id="ARBA00023163"/>
    </source>
</evidence>
<dbReference type="AlphaFoldDB" id="A0A936Z523"/>
<dbReference type="Gene3D" id="1.10.10.10">
    <property type="entry name" value="Winged helix-like DNA-binding domain superfamily/Winged helix DNA-binding domain"/>
    <property type="match status" value="1"/>
</dbReference>
<gene>
    <name evidence="6" type="ORF">JJ685_20915</name>
</gene>
<dbReference type="RefSeq" id="WP_201676288.1">
    <property type="nucleotide sequence ID" value="NZ_JAEQNE010000006.1"/>
</dbReference>
<dbReference type="PRINTS" id="PR00038">
    <property type="entry name" value="HTHLUXR"/>
</dbReference>
<dbReference type="InterPro" id="IPR036388">
    <property type="entry name" value="WH-like_DNA-bd_sf"/>
</dbReference>
<dbReference type="SUPFAM" id="SSF46894">
    <property type="entry name" value="C-terminal effector domain of the bipartite response regulators"/>
    <property type="match status" value="1"/>
</dbReference>
<comment type="caution">
    <text evidence="6">The sequence shown here is derived from an EMBL/GenBank/DDBJ whole genome shotgun (WGS) entry which is preliminary data.</text>
</comment>
<keyword evidence="3" id="KW-0804">Transcription</keyword>
<dbReference type="PROSITE" id="PS50043">
    <property type="entry name" value="HTH_LUXR_2"/>
    <property type="match status" value="1"/>
</dbReference>
<evidence type="ECO:0000256" key="2">
    <source>
        <dbReference type="ARBA" id="ARBA00023125"/>
    </source>
</evidence>
<dbReference type="InterPro" id="IPR027417">
    <property type="entry name" value="P-loop_NTPase"/>
</dbReference>
<dbReference type="GO" id="GO:0003677">
    <property type="term" value="F:DNA binding"/>
    <property type="evidence" value="ECO:0007669"/>
    <property type="project" value="UniProtKB-KW"/>
</dbReference>
<sequence length="932" mass="101073">MLGPMQAELARADTRPPVFERAGSTPRSRIRYAAPAALDPELTLKATAPRTPRALITRERLSLDAPLLVDRHALLVQAPAGYGKTSLLTQWRRQALQRGAVVVWLSLDEADGPQRFVQGLRTALAVGGGGALESRVGELASGTQQAMDGPTNWLARVALLSSEVLLMLDNVHLAPEAAARDYLRYLVLNAPANLSLVLASQVPLPGFVSYAAGDGGLAVVTARDLLFSRAEVAQVLRRRLGKRVEPVHGLRAFELTGGWPLGVQMIGSAALDSADIEQVLERAHQGFGGFDQYLQRFVLGELPQEDVDFLIRVSDPPLLNGELCAAITGRPDSPAVLNRLVDMAPLFDPLVSGGWVRLHSLARGHLRRRADMELDESERTRLHLRAAKWFAARDMAEHAVEHALAARQHELAYDLAQKSLPVIWGRGDFDRALRWVDAIPESELLARPSLAVTAASVLANSARHEAKRERLVRGLLRRPGAEPALRREAAAVLLRAATCRDDGAAVSRLVGEWEGEFGKGCIALDLFLTFARSLMSLYAGQVELSRHVWTLLKVPRGHPDTTLASFFRRASEGDSFQWDANPGEAVAILEPLLGELESALGRRSTFATAVAALLAAARWHRGERAQAHELLADRLDVLERVQMFRPVILGFGTAARLAVAEGDEARALGLLQRLCFLGELQDVPRYVVESLVEQIRFHSHARRAAACADLLARLEQVCASPAVQAHAWGSGYRGVVLCLARAYTALAAKDHEAALPHVEAGLPAAAALRLGRQRLMFQLLRALAKYRTGRPGAEQDLHEAASFAAAYGLDAILQDTHPDLRNLMPAALEPAAPSPGEPPQPRPEPGAAPAFRVIETQLLTPREREVLRCLALGLPNKRIAASLGLGDETVKWHVKNLLSKLGGANRKHVLDRARQIGVLVSGGPDEAGARPA</sequence>
<dbReference type="CDD" id="cd06170">
    <property type="entry name" value="LuxR_C_like"/>
    <property type="match status" value="1"/>
</dbReference>
<name>A0A936Z523_9BURK</name>
<feature type="region of interest" description="Disordered" evidence="4">
    <location>
        <begin position="827"/>
        <end position="847"/>
    </location>
</feature>
<dbReference type="InterPro" id="IPR016032">
    <property type="entry name" value="Sig_transdc_resp-reg_C-effctor"/>
</dbReference>
<dbReference type="Pfam" id="PF25873">
    <property type="entry name" value="WHD_MalT"/>
    <property type="match status" value="1"/>
</dbReference>
<dbReference type="SUPFAM" id="SSF52540">
    <property type="entry name" value="P-loop containing nucleoside triphosphate hydrolases"/>
    <property type="match status" value="1"/>
</dbReference>
<organism evidence="6 7">
    <name type="scientific">Ramlibacter monticola</name>
    <dbReference type="NCBI Taxonomy" id="1926872"/>
    <lineage>
        <taxon>Bacteria</taxon>
        <taxon>Pseudomonadati</taxon>
        <taxon>Pseudomonadota</taxon>
        <taxon>Betaproteobacteria</taxon>
        <taxon>Burkholderiales</taxon>
        <taxon>Comamonadaceae</taxon>
        <taxon>Ramlibacter</taxon>
    </lineage>
</organism>
<evidence type="ECO:0000259" key="5">
    <source>
        <dbReference type="PROSITE" id="PS50043"/>
    </source>
</evidence>
<keyword evidence="7" id="KW-1185">Reference proteome</keyword>
<dbReference type="PROSITE" id="PS00622">
    <property type="entry name" value="HTH_LUXR_1"/>
    <property type="match status" value="1"/>
</dbReference>
<keyword evidence="2" id="KW-0238">DNA-binding</keyword>
<keyword evidence="1" id="KW-0805">Transcription regulation</keyword>
<evidence type="ECO:0000313" key="7">
    <source>
        <dbReference type="Proteomes" id="UP000599109"/>
    </source>
</evidence>
<evidence type="ECO:0000313" key="6">
    <source>
        <dbReference type="EMBL" id="MBL0393611.1"/>
    </source>
</evidence>
<evidence type="ECO:0000256" key="4">
    <source>
        <dbReference type="SAM" id="MobiDB-lite"/>
    </source>
</evidence>
<dbReference type="SMART" id="SM00421">
    <property type="entry name" value="HTH_LUXR"/>
    <property type="match status" value="1"/>
</dbReference>
<dbReference type="EMBL" id="JAEQNE010000006">
    <property type="protein sequence ID" value="MBL0393611.1"/>
    <property type="molecule type" value="Genomic_DNA"/>
</dbReference>